<accession>A0A840EW92</accession>
<gene>
    <name evidence="1" type="ORF">GGR32_002132</name>
</gene>
<proteinExistence type="predicted"/>
<protein>
    <submittedName>
        <fullName evidence="1">Uncharacterized protein</fullName>
    </submittedName>
</protein>
<dbReference type="AlphaFoldDB" id="A0A840EW92"/>
<name>A0A840EW92_9FLAO</name>
<dbReference type="Proteomes" id="UP000553034">
    <property type="component" value="Unassembled WGS sequence"/>
</dbReference>
<sequence>MFEKTNAEKGLTEQQIQSIYTSYINLINEDNKEKIIQWISESLANSVLAKDFEEVISKQSDSKKFDLLKLLMRLDKNVLIENIITAILKDIECDKINEVFEKIEEEKVSKDIVIKSIKSTLRGIDREDSNFECLIESFSKSSFSDKVIHNSIAEKIKNLLARDENEEILFALKVIGNLEISDSRKLQAIKTLIQDINEQNFEGEGLELIKQMKSEYK</sequence>
<evidence type="ECO:0000313" key="1">
    <source>
        <dbReference type="EMBL" id="MBB4119826.1"/>
    </source>
</evidence>
<reference evidence="1 2" key="1">
    <citation type="submission" date="2020-08" db="EMBL/GenBank/DDBJ databases">
        <title>Genomic Encyclopedia of Type Strains, Phase IV (KMG-IV): sequencing the most valuable type-strain genomes for metagenomic binning, comparative biology and taxonomic classification.</title>
        <authorList>
            <person name="Goeker M."/>
        </authorList>
    </citation>
    <scope>NUCLEOTIDE SEQUENCE [LARGE SCALE GENOMIC DNA]</scope>
    <source>
        <strain evidence="1 2">DSM 29568</strain>
    </source>
</reference>
<dbReference type="RefSeq" id="WP_183478169.1">
    <property type="nucleotide sequence ID" value="NZ_JACIFO010000010.1"/>
</dbReference>
<keyword evidence="2" id="KW-1185">Reference proteome</keyword>
<evidence type="ECO:0000313" key="2">
    <source>
        <dbReference type="Proteomes" id="UP000553034"/>
    </source>
</evidence>
<dbReference type="EMBL" id="JACIFO010000010">
    <property type="protein sequence ID" value="MBB4119826.1"/>
    <property type="molecule type" value="Genomic_DNA"/>
</dbReference>
<comment type="caution">
    <text evidence="1">The sequence shown here is derived from an EMBL/GenBank/DDBJ whole genome shotgun (WGS) entry which is preliminary data.</text>
</comment>
<organism evidence="1 2">
    <name type="scientific">Mesonia hippocampi</name>
    <dbReference type="NCBI Taxonomy" id="1628250"/>
    <lineage>
        <taxon>Bacteria</taxon>
        <taxon>Pseudomonadati</taxon>
        <taxon>Bacteroidota</taxon>
        <taxon>Flavobacteriia</taxon>
        <taxon>Flavobacteriales</taxon>
        <taxon>Flavobacteriaceae</taxon>
        <taxon>Mesonia</taxon>
    </lineage>
</organism>